<reference evidence="2" key="1">
    <citation type="submission" date="2019-03" db="EMBL/GenBank/DDBJ databases">
        <title>WGS assembly of Setaria viridis.</title>
        <authorList>
            <person name="Huang P."/>
            <person name="Jenkins J."/>
            <person name="Grimwood J."/>
            <person name="Barry K."/>
            <person name="Healey A."/>
            <person name="Mamidi S."/>
            <person name="Sreedasyam A."/>
            <person name="Shu S."/>
            <person name="Feldman M."/>
            <person name="Wu J."/>
            <person name="Yu Y."/>
            <person name="Chen C."/>
            <person name="Johnson J."/>
            <person name="Rokhsar D."/>
            <person name="Baxter I."/>
            <person name="Schmutz J."/>
            <person name="Brutnell T."/>
            <person name="Kellogg E."/>
        </authorList>
    </citation>
    <scope>NUCLEOTIDE SEQUENCE [LARGE SCALE GENOMIC DNA]</scope>
</reference>
<feature type="compositionally biased region" description="Low complexity" evidence="1">
    <location>
        <begin position="29"/>
        <end position="74"/>
    </location>
</feature>
<sequence>MCSTTPRGLTLQLAPKKALRLSTSSGGRSVAPPAASGGVPGAAADPPSEVAPVVAAGRATASSAVGGGADSSTPPSVPPVAPSAQSAVLPGSQAGEVIDLDVDEAEGTAATGGRADASAAVAGSEAEGVPAPGGAVVMEAGTSAPITPVGVAPAAEVEVPTGIPPTALAATSVQVSGPSVDPVASSAMVPTLTAASGSAPASASASSVPRAWRGSVLRWSSRDDPPRHLFALDDVAEWHKWQAVQGGIAQVQAALSSALGVLGNTVLPGSQALQEGSRGKSDFL</sequence>
<accession>A0A4U6TL58</accession>
<evidence type="ECO:0000256" key="1">
    <source>
        <dbReference type="SAM" id="MobiDB-lite"/>
    </source>
</evidence>
<name>A0A4U6TL58_SETVI</name>
<protein>
    <submittedName>
        <fullName evidence="2">Uncharacterized protein</fullName>
    </submittedName>
</protein>
<evidence type="ECO:0000313" key="3">
    <source>
        <dbReference type="Proteomes" id="UP000298652"/>
    </source>
</evidence>
<dbReference type="EMBL" id="CM016558">
    <property type="protein sequence ID" value="TKW03220.1"/>
    <property type="molecule type" value="Genomic_DNA"/>
</dbReference>
<proteinExistence type="predicted"/>
<gene>
    <name evidence="2" type="ORF">SEVIR_7G010200v2</name>
</gene>
<feature type="region of interest" description="Disordered" evidence="1">
    <location>
        <begin position="1"/>
        <end position="88"/>
    </location>
</feature>
<dbReference type="Gramene" id="TKW03220">
    <property type="protein sequence ID" value="TKW03220"/>
    <property type="gene ID" value="SEVIR_7G010200v2"/>
</dbReference>
<keyword evidence="3" id="KW-1185">Reference proteome</keyword>
<dbReference type="Proteomes" id="UP000298652">
    <property type="component" value="Chromosome 7"/>
</dbReference>
<organism evidence="2 3">
    <name type="scientific">Setaria viridis</name>
    <name type="common">Green bristlegrass</name>
    <name type="synonym">Setaria italica subsp. viridis</name>
    <dbReference type="NCBI Taxonomy" id="4556"/>
    <lineage>
        <taxon>Eukaryota</taxon>
        <taxon>Viridiplantae</taxon>
        <taxon>Streptophyta</taxon>
        <taxon>Embryophyta</taxon>
        <taxon>Tracheophyta</taxon>
        <taxon>Spermatophyta</taxon>
        <taxon>Magnoliopsida</taxon>
        <taxon>Liliopsida</taxon>
        <taxon>Poales</taxon>
        <taxon>Poaceae</taxon>
        <taxon>PACMAD clade</taxon>
        <taxon>Panicoideae</taxon>
        <taxon>Panicodae</taxon>
        <taxon>Paniceae</taxon>
        <taxon>Cenchrinae</taxon>
        <taxon>Setaria</taxon>
    </lineage>
</organism>
<evidence type="ECO:0000313" key="2">
    <source>
        <dbReference type="EMBL" id="TKW03220.1"/>
    </source>
</evidence>
<dbReference type="AlphaFoldDB" id="A0A4U6TL58"/>